<name>A0A0F8UFJ9_9EURO</name>
<dbReference type="Pfam" id="PF13934">
    <property type="entry name" value="ELYS"/>
    <property type="match status" value="1"/>
</dbReference>
<evidence type="ECO:0000256" key="3">
    <source>
        <dbReference type="SAM" id="MobiDB-lite"/>
    </source>
</evidence>
<accession>A0A0F8UFJ9</accession>
<comment type="caution">
    <text evidence="5">The sequence shown here is derived from an EMBL/GenBank/DDBJ whole genome shotgun (WGS) entry which is preliminary data.</text>
</comment>
<feature type="compositionally biased region" description="Low complexity" evidence="3">
    <location>
        <begin position="705"/>
        <end position="720"/>
    </location>
</feature>
<proteinExistence type="predicted"/>
<keyword evidence="6" id="KW-1185">Reference proteome</keyword>
<comment type="subcellular location">
    <subcellularLocation>
        <location evidence="1">Nucleus</location>
    </subcellularLocation>
</comment>
<evidence type="ECO:0000256" key="2">
    <source>
        <dbReference type="ARBA" id="ARBA00023242"/>
    </source>
</evidence>
<dbReference type="PANTHER" id="PTHR21099">
    <property type="entry name" value="RAD201"/>
    <property type="match status" value="1"/>
</dbReference>
<evidence type="ECO:0000313" key="6">
    <source>
        <dbReference type="Proteomes" id="UP000034291"/>
    </source>
</evidence>
<gene>
    <name evidence="5" type="ORF">ARAM_001625</name>
</gene>
<feature type="domain" description="ELYS-like" evidence="4">
    <location>
        <begin position="37"/>
        <end position="254"/>
    </location>
</feature>
<feature type="compositionally biased region" description="Polar residues" evidence="3">
    <location>
        <begin position="482"/>
        <end position="509"/>
    </location>
</feature>
<sequence length="852" mass="92190">MAPWEEFDSIFYFNKNFTYDGKIIEQILSNRRALENKLFADRLLGLLGVQAVTKLYPPRSNADLRTLVGHIVSSELDIHHKQSLIYYILKDCRAPSDAATQFSRRCHLPEKYRLFIEGLWNLDRLEFRRAIEYLTEPSIIPTFPDEILYALTLSHLPRHDDSLVMAYYLTVTPPLASEKSQRAFMETLCRSSITEAFYFTRKHHEALRQMYLTQLIEFVHRTDAGQIRSKRAMELIGLPFDDQEEEWFENCLLRGSAKTLHGAKDTVLMRRLATGKISGLSAELQSLGGKKIDGLNWDMLKESVEHTQTLATSRGLKFSREGFGLTLDRCKYEHPGQQNLAGNRFGALAGGGGSFGNRTPSAQSQQTPNYGVTAADIKLDLSAGKGRPEWVFSCYGPGKNAPRQLFGGTQREQSFEELRLRHYEAVAAGTPDKALQEAQNLYTEAVKQMEVILNDLDGAVKYVVEGENEHPNRIDITEGKTGPTSIQAPSAFGQPSTFGQPSAASQTPAFGQPAALGGGGSAFGKPAGFGQPSFGQPAFGQPSAVGQASGFGQPSTLGQGSAFGKPSGLGAQPAFGKPAFGQPGLGQPAFGQPSLGASPFGQPSATSSPFSQISNQNQSAGGGFGQPSGQAAASPFAQVASQQQQPQQPPGFGQPSTTPTTTGFGQPTPAAAPFGQPQAAASPFGKPSQAPSPLGTTTQQATPSPFGQPAPAATPFAQPAQPAPTPSVTAGTGPPPVIRVEDPNELNPIPPLAGQTIRDPMTKKISAWKGQPVKYIDNVPCYLHPQDRKTYVRIFFADGPPDEASLRDAQGKPDEYTPEVTEQYEFFIKNGYFKDGIIPSLPPKTEWVSFDF</sequence>
<evidence type="ECO:0000259" key="4">
    <source>
        <dbReference type="Pfam" id="PF13934"/>
    </source>
</evidence>
<evidence type="ECO:0000256" key="1">
    <source>
        <dbReference type="ARBA" id="ARBA00004123"/>
    </source>
</evidence>
<dbReference type="Proteomes" id="UP000034291">
    <property type="component" value="Unassembled WGS sequence"/>
</dbReference>
<feature type="compositionally biased region" description="Polar residues" evidence="3">
    <location>
        <begin position="544"/>
        <end position="559"/>
    </location>
</feature>
<dbReference type="AlphaFoldDB" id="A0A0F8UFJ9"/>
<reference evidence="5 6" key="1">
    <citation type="submission" date="2015-02" db="EMBL/GenBank/DDBJ databases">
        <title>Draft Genome Sequences of Two Closely-Related Aflatoxigenic Aspergillus Species Obtained from the Cote d'Ivoire.</title>
        <authorList>
            <person name="Moore G.G."/>
            <person name="Beltz S.B."/>
            <person name="Mack B.M."/>
        </authorList>
    </citation>
    <scope>NUCLEOTIDE SEQUENCE [LARGE SCALE GENOMIC DNA]</scope>
    <source>
        <strain evidence="5 6">SRRC1468</strain>
    </source>
</reference>
<feature type="compositionally biased region" description="Polar residues" evidence="3">
    <location>
        <begin position="689"/>
        <end position="703"/>
    </location>
</feature>
<organism evidence="5 6">
    <name type="scientific">Aspergillus rambellii</name>
    <dbReference type="NCBI Taxonomy" id="308745"/>
    <lineage>
        <taxon>Eukaryota</taxon>
        <taxon>Fungi</taxon>
        <taxon>Dikarya</taxon>
        <taxon>Ascomycota</taxon>
        <taxon>Pezizomycotina</taxon>
        <taxon>Eurotiomycetes</taxon>
        <taxon>Eurotiomycetidae</taxon>
        <taxon>Eurotiales</taxon>
        <taxon>Aspergillaceae</taxon>
        <taxon>Aspergillus</taxon>
        <taxon>Aspergillus subgen. Nidulantes</taxon>
    </lineage>
</organism>
<keyword evidence="2" id="KW-0539">Nucleus</keyword>
<dbReference type="STRING" id="308745.A0A0F8UFJ9"/>
<feature type="compositionally biased region" description="Polar residues" evidence="3">
    <location>
        <begin position="601"/>
        <end position="619"/>
    </location>
</feature>
<protein>
    <recommendedName>
        <fullName evidence="4">ELYS-like domain-containing protein</fullName>
    </recommendedName>
</protein>
<feature type="compositionally biased region" description="Low complexity" evidence="3">
    <location>
        <begin position="629"/>
        <end position="683"/>
    </location>
</feature>
<dbReference type="EMBL" id="JZBS01002519">
    <property type="protein sequence ID" value="KKK18328.1"/>
    <property type="molecule type" value="Genomic_DNA"/>
</dbReference>
<dbReference type="GO" id="GO:0005634">
    <property type="term" value="C:nucleus"/>
    <property type="evidence" value="ECO:0007669"/>
    <property type="project" value="UniProtKB-SubCell"/>
</dbReference>
<dbReference type="OrthoDB" id="20729at2759"/>
<evidence type="ECO:0000313" key="5">
    <source>
        <dbReference type="EMBL" id="KKK18328.1"/>
    </source>
</evidence>
<dbReference type="InterPro" id="IPR025151">
    <property type="entry name" value="ELYS_dom"/>
</dbReference>
<feature type="region of interest" description="Disordered" evidence="3">
    <location>
        <begin position="471"/>
        <end position="745"/>
    </location>
</feature>
<dbReference type="PANTHER" id="PTHR21099:SF2">
    <property type="entry name" value="SI:CH211-113E8.11"/>
    <property type="match status" value="1"/>
</dbReference>
<dbReference type="CDD" id="cd23954">
    <property type="entry name" value="AMO1_CTD"/>
    <property type="match status" value="1"/>
</dbReference>